<organism evidence="6 7">
    <name type="scientific">Pichia kluyveri</name>
    <name type="common">Yeast</name>
    <dbReference type="NCBI Taxonomy" id="36015"/>
    <lineage>
        <taxon>Eukaryota</taxon>
        <taxon>Fungi</taxon>
        <taxon>Dikarya</taxon>
        <taxon>Ascomycota</taxon>
        <taxon>Saccharomycotina</taxon>
        <taxon>Pichiomycetes</taxon>
        <taxon>Pichiales</taxon>
        <taxon>Pichiaceae</taxon>
        <taxon>Pichia</taxon>
    </lineage>
</organism>
<dbReference type="GO" id="GO:0003962">
    <property type="term" value="F:cystathionine gamma-synthase activity"/>
    <property type="evidence" value="ECO:0007669"/>
    <property type="project" value="TreeGrafter"/>
</dbReference>
<dbReference type="AlphaFoldDB" id="A0AAV5RB51"/>
<accession>A0AAV5RB51</accession>
<dbReference type="FunFam" id="3.90.1150.10:FF:000063">
    <property type="entry name" value="Probable cystathionine gamma-synthase"/>
    <property type="match status" value="1"/>
</dbReference>
<dbReference type="Pfam" id="PF01053">
    <property type="entry name" value="Cys_Met_Meta_PP"/>
    <property type="match status" value="1"/>
</dbReference>
<evidence type="ECO:0000256" key="5">
    <source>
        <dbReference type="RuleBase" id="RU362118"/>
    </source>
</evidence>
<keyword evidence="2 5" id="KW-0663">Pyridoxal phosphate</keyword>
<dbReference type="PANTHER" id="PTHR42699">
    <property type="match status" value="1"/>
</dbReference>
<evidence type="ECO:0000256" key="2">
    <source>
        <dbReference type="ARBA" id="ARBA00022898"/>
    </source>
</evidence>
<proteinExistence type="inferred from homology"/>
<comment type="similarity">
    <text evidence="4">Belongs to the trans-sulfuration enzymes family. MET7 subfamily.</text>
</comment>
<protein>
    <recommendedName>
        <fullName evidence="8">Cystathionine gamma-synthase</fullName>
    </recommendedName>
</protein>
<dbReference type="GO" id="GO:0030170">
    <property type="term" value="F:pyridoxal phosphate binding"/>
    <property type="evidence" value="ECO:0007669"/>
    <property type="project" value="InterPro"/>
</dbReference>
<dbReference type="Gene3D" id="3.40.640.10">
    <property type="entry name" value="Type I PLP-dependent aspartate aminotransferase-like (Major domain)"/>
    <property type="match status" value="1"/>
</dbReference>
<dbReference type="EMBL" id="BTGB01000009">
    <property type="protein sequence ID" value="GMM47831.1"/>
    <property type="molecule type" value="Genomic_DNA"/>
</dbReference>
<dbReference type="PANTHER" id="PTHR42699:SF1">
    <property type="entry name" value="CYSTATHIONINE GAMMA-SYNTHASE-RELATED"/>
    <property type="match status" value="1"/>
</dbReference>
<dbReference type="InterPro" id="IPR015424">
    <property type="entry name" value="PyrdxlP-dep_Trfase"/>
</dbReference>
<dbReference type="InterPro" id="IPR051750">
    <property type="entry name" value="Trans-sulfuration_enzymes"/>
</dbReference>
<keyword evidence="7" id="KW-1185">Reference proteome</keyword>
<name>A0AAV5RB51_PICKL</name>
<dbReference type="Gene3D" id="3.90.1150.10">
    <property type="entry name" value="Aspartate Aminotransferase, domain 1"/>
    <property type="match status" value="1"/>
</dbReference>
<dbReference type="GO" id="GO:0019346">
    <property type="term" value="P:transsulfuration"/>
    <property type="evidence" value="ECO:0007669"/>
    <property type="project" value="InterPro"/>
</dbReference>
<dbReference type="SUPFAM" id="SSF53383">
    <property type="entry name" value="PLP-dependent transferases"/>
    <property type="match status" value="1"/>
</dbReference>
<evidence type="ECO:0000313" key="7">
    <source>
        <dbReference type="Proteomes" id="UP001378960"/>
    </source>
</evidence>
<evidence type="ECO:0008006" key="8">
    <source>
        <dbReference type="Google" id="ProtNLM"/>
    </source>
</evidence>
<dbReference type="InterPro" id="IPR000277">
    <property type="entry name" value="Cys/Met-Metab_PyrdxlP-dep_enz"/>
</dbReference>
<gene>
    <name evidence="6" type="ORF">DAPK24_044290</name>
</gene>
<sequence>MSDKNTISLVNIPLGKPIPDISHSVSVSIPDWNQCWQYMEQNEDIWKHITAGYPRFYVNPILKKLMDEMIEKHSINDNESCYIYPTMEIALDCKEFILSHYDQNEINNPVIRIINDNEIYCVFHPLEIEVTAKQYWAKTGQAISSRQAECFMNGVTKDNSSSSNVKDILRDRIAEIYGHSTTNNDVYLYPTGMASVYNSFKIIQKLRDGIPVCFGFPFVDTLRILRDFREDESNEYVIFLGLGDEDSLINLENELINGLKISCLYCEFPSNPLLKSPNLRKIKELGDKYNFIIVVDDTIGNPFNIDVLEYCDLVISSLTKLFSGGADVMGGMIILNPKSKKYFEFKHEIDLSYQDVLFIEDAKVLERNSRDFEQRNEIINKNTETIVKFLQGCELISDIYYPSISESVDNYDFFKKSNGGYGGLFSIVFKDKNNAIKFYNNIKYAKGPSLGTNFTLMCPFVMLAHFNELDKVEKKWGVKKDLIRISIGMEDINELLNEFNRVLKTL</sequence>
<dbReference type="InterPro" id="IPR015421">
    <property type="entry name" value="PyrdxlP-dep_Trfase_major"/>
</dbReference>
<comment type="caution">
    <text evidence="6">The sequence shown here is derived from an EMBL/GenBank/DDBJ whole genome shotgun (WGS) entry which is preliminary data.</text>
</comment>
<reference evidence="6 7" key="1">
    <citation type="journal article" date="2023" name="Elife">
        <title>Identification of key yeast species and microbe-microbe interactions impacting larval growth of Drosophila in the wild.</title>
        <authorList>
            <person name="Mure A."/>
            <person name="Sugiura Y."/>
            <person name="Maeda R."/>
            <person name="Honda K."/>
            <person name="Sakurai N."/>
            <person name="Takahashi Y."/>
            <person name="Watada M."/>
            <person name="Katoh T."/>
            <person name="Gotoh A."/>
            <person name="Gotoh Y."/>
            <person name="Taniguchi I."/>
            <person name="Nakamura K."/>
            <person name="Hayashi T."/>
            <person name="Katayama T."/>
            <person name="Uemura T."/>
            <person name="Hattori Y."/>
        </authorList>
    </citation>
    <scope>NUCLEOTIDE SEQUENCE [LARGE SCALE GENOMIC DNA]</scope>
    <source>
        <strain evidence="6 7">PK-24</strain>
    </source>
</reference>
<evidence type="ECO:0000313" key="6">
    <source>
        <dbReference type="EMBL" id="GMM47831.1"/>
    </source>
</evidence>
<dbReference type="InterPro" id="IPR015422">
    <property type="entry name" value="PyrdxlP-dep_Trfase_small"/>
</dbReference>
<evidence type="ECO:0000256" key="1">
    <source>
        <dbReference type="ARBA" id="ARBA00001933"/>
    </source>
</evidence>
<comment type="cofactor">
    <cofactor evidence="1 5">
        <name>pyridoxal 5'-phosphate</name>
        <dbReference type="ChEBI" id="CHEBI:597326"/>
    </cofactor>
</comment>
<evidence type="ECO:0000256" key="3">
    <source>
        <dbReference type="ARBA" id="ARBA00034478"/>
    </source>
</evidence>
<comment type="pathway">
    <text evidence="3">Amino-acid biosynthesis; L-methionine biosynthesis via de novo pathway.</text>
</comment>
<dbReference type="Proteomes" id="UP001378960">
    <property type="component" value="Unassembled WGS sequence"/>
</dbReference>
<evidence type="ECO:0000256" key="4">
    <source>
        <dbReference type="ARBA" id="ARBA00061376"/>
    </source>
</evidence>